<evidence type="ECO:0000256" key="1">
    <source>
        <dbReference type="SAM" id="MobiDB-lite"/>
    </source>
</evidence>
<dbReference type="AlphaFoldDB" id="A0A4V2LZJ7"/>
<dbReference type="OrthoDB" id="3834365at2"/>
<accession>A0A4V2LZJ7</accession>
<evidence type="ECO:0000313" key="2">
    <source>
        <dbReference type="EMBL" id="TCC08506.1"/>
    </source>
</evidence>
<dbReference type="Proteomes" id="UP000292346">
    <property type="component" value="Unassembled WGS sequence"/>
</dbReference>
<feature type="compositionally biased region" description="Basic and acidic residues" evidence="1">
    <location>
        <begin position="123"/>
        <end position="154"/>
    </location>
</feature>
<feature type="region of interest" description="Disordered" evidence="1">
    <location>
        <begin position="103"/>
        <end position="154"/>
    </location>
</feature>
<sequence>MSSEFVACRQRALPMRGKLMDELPTPSVRSDDSGRADEREHDADLREAALDTRERAVEAGESAQAGRDQENQAILAAADERDRAADGRDAVADERDKAASLESFLRDADYSPGHKARMSAGMDRVDSKDDRLSAADDRSNLTRDDLVRPEPDDD</sequence>
<dbReference type="RefSeq" id="WP_131339997.1">
    <property type="nucleotide sequence ID" value="NZ_SJJZ01000002.1"/>
</dbReference>
<comment type="caution">
    <text evidence="2">The sequence shown here is derived from an EMBL/GenBank/DDBJ whole genome shotgun (WGS) entry which is preliminary data.</text>
</comment>
<evidence type="ECO:0000313" key="3">
    <source>
        <dbReference type="Proteomes" id="UP000292346"/>
    </source>
</evidence>
<feature type="region of interest" description="Disordered" evidence="1">
    <location>
        <begin position="15"/>
        <end position="45"/>
    </location>
</feature>
<feature type="region of interest" description="Disordered" evidence="1">
    <location>
        <begin position="52"/>
        <end position="71"/>
    </location>
</feature>
<protein>
    <submittedName>
        <fullName evidence="2">Uncharacterized protein</fullName>
    </submittedName>
</protein>
<feature type="compositionally biased region" description="Basic and acidic residues" evidence="1">
    <location>
        <begin position="29"/>
        <end position="45"/>
    </location>
</feature>
<dbReference type="EMBL" id="SJJZ01000002">
    <property type="protein sequence ID" value="TCC08506.1"/>
    <property type="molecule type" value="Genomic_DNA"/>
</dbReference>
<feature type="region of interest" description="Disordered" evidence="1">
    <location>
        <begin position="78"/>
        <end position="97"/>
    </location>
</feature>
<reference evidence="2 3" key="1">
    <citation type="submission" date="2019-02" db="EMBL/GenBank/DDBJ databases">
        <title>Kribbella capetownensis sp. nov. and Kribbella speibonae sp. nov., isolated from soil.</title>
        <authorList>
            <person name="Curtis S.M."/>
            <person name="Norton I."/>
            <person name="Everest G.J."/>
            <person name="Meyers P.R."/>
        </authorList>
    </citation>
    <scope>NUCLEOTIDE SEQUENCE [LARGE SCALE GENOMIC DNA]</scope>
    <source>
        <strain evidence="2 3">KCTC 29219</strain>
    </source>
</reference>
<organism evidence="2 3">
    <name type="scientific">Kribbella soli</name>
    <dbReference type="NCBI Taxonomy" id="1124743"/>
    <lineage>
        <taxon>Bacteria</taxon>
        <taxon>Bacillati</taxon>
        <taxon>Actinomycetota</taxon>
        <taxon>Actinomycetes</taxon>
        <taxon>Propionibacteriales</taxon>
        <taxon>Kribbellaceae</taxon>
        <taxon>Kribbella</taxon>
    </lineage>
</organism>
<proteinExistence type="predicted"/>
<gene>
    <name evidence="2" type="ORF">E0H45_21780</name>
</gene>
<keyword evidence="3" id="KW-1185">Reference proteome</keyword>
<name>A0A4V2LZJ7_9ACTN</name>